<dbReference type="EMBL" id="AP027142">
    <property type="protein sequence ID" value="BDV33127.1"/>
    <property type="molecule type" value="Genomic_DNA"/>
</dbReference>
<sequence>MRKTNLMSICLLAAFWVLPAAADDCSDLEAQEAKVAAAKNCGEAHKLYEACLWGSTADIQRGSMVTETCEKAFLSSLKPAQQKSYSRKKDACAKKYRNQSGTMYRSMEAVCAADAAHDYWKKYGTK</sequence>
<dbReference type="RefSeq" id="WP_281930442.1">
    <property type="nucleotide sequence ID" value="NZ_AP027142.1"/>
</dbReference>
<protein>
    <recommendedName>
        <fullName evidence="4">DUF1311 domain-containing protein</fullName>
    </recommendedName>
</protein>
<keyword evidence="3" id="KW-1185">Reference proteome</keyword>
<evidence type="ECO:0008006" key="4">
    <source>
        <dbReference type="Google" id="ProtNLM"/>
    </source>
</evidence>
<name>A0ABN6VD44_9HYPH</name>
<organism evidence="2 3">
    <name type="scientific">Methylocystis iwaonis</name>
    <dbReference type="NCBI Taxonomy" id="2885079"/>
    <lineage>
        <taxon>Bacteria</taxon>
        <taxon>Pseudomonadati</taxon>
        <taxon>Pseudomonadota</taxon>
        <taxon>Alphaproteobacteria</taxon>
        <taxon>Hyphomicrobiales</taxon>
        <taxon>Methylocystaceae</taxon>
        <taxon>Methylocystis</taxon>
    </lineage>
</organism>
<feature type="signal peptide" evidence="1">
    <location>
        <begin position="1"/>
        <end position="22"/>
    </location>
</feature>
<proteinExistence type="predicted"/>
<reference evidence="2 3" key="1">
    <citation type="journal article" date="2023" name="Int. J. Syst. Evol. Microbiol.">
        <title>Methylocystis iwaonis sp. nov., a type II methane-oxidizing bacterium from surface soil of a rice paddy field in Japan, and emended description of the genus Methylocystis (ex Whittenbury et al. 1970) Bowman et al. 1993.</title>
        <authorList>
            <person name="Kaise H."/>
            <person name="Sawadogo J.B."/>
            <person name="Alam M.S."/>
            <person name="Ueno C."/>
            <person name="Dianou D."/>
            <person name="Shinjo R."/>
            <person name="Asakawa S."/>
        </authorList>
    </citation>
    <scope>NUCLEOTIDE SEQUENCE [LARGE SCALE GENOMIC DNA]</scope>
    <source>
        <strain evidence="2 3">SS37A-Re</strain>
    </source>
</reference>
<dbReference type="Proteomes" id="UP001317629">
    <property type="component" value="Chromosome"/>
</dbReference>
<evidence type="ECO:0000256" key="1">
    <source>
        <dbReference type="SAM" id="SignalP"/>
    </source>
</evidence>
<evidence type="ECO:0000313" key="3">
    <source>
        <dbReference type="Proteomes" id="UP001317629"/>
    </source>
</evidence>
<keyword evidence="1" id="KW-0732">Signal</keyword>
<gene>
    <name evidence="2" type="ORF">SS37A_06560</name>
</gene>
<accession>A0ABN6VD44</accession>
<feature type="chain" id="PRO_5046414992" description="DUF1311 domain-containing protein" evidence="1">
    <location>
        <begin position="23"/>
        <end position="126"/>
    </location>
</feature>
<evidence type="ECO:0000313" key="2">
    <source>
        <dbReference type="EMBL" id="BDV33127.1"/>
    </source>
</evidence>